<proteinExistence type="predicted"/>
<organism evidence="1 2">
    <name type="scientific">Abditibacterium utsteinense</name>
    <dbReference type="NCBI Taxonomy" id="1960156"/>
    <lineage>
        <taxon>Bacteria</taxon>
        <taxon>Pseudomonadati</taxon>
        <taxon>Abditibacteriota</taxon>
        <taxon>Abditibacteriia</taxon>
        <taxon>Abditibacteriales</taxon>
        <taxon>Abditibacteriaceae</taxon>
        <taxon>Abditibacterium</taxon>
    </lineage>
</organism>
<gene>
    <name evidence="1" type="ORF">B1R32_10437</name>
</gene>
<protein>
    <submittedName>
        <fullName evidence="1">Uncharacterized protein</fullName>
    </submittedName>
</protein>
<sequence>MKTSNSSRNYYLEIVTFNSCNSDSDFVIEVWQRVALHSFLSGERKGLLHVLPNPLDSTQNLRPIDR</sequence>
<evidence type="ECO:0000313" key="2">
    <source>
        <dbReference type="Proteomes" id="UP000237684"/>
    </source>
</evidence>
<accession>A0A2S8SUS9</accession>
<dbReference type="EMBL" id="NIGF01000004">
    <property type="protein sequence ID" value="PQV64544.1"/>
    <property type="molecule type" value="Genomic_DNA"/>
</dbReference>
<dbReference type="Proteomes" id="UP000237684">
    <property type="component" value="Unassembled WGS sequence"/>
</dbReference>
<evidence type="ECO:0000313" key="1">
    <source>
        <dbReference type="EMBL" id="PQV64544.1"/>
    </source>
</evidence>
<name>A0A2S8SUS9_9BACT</name>
<dbReference type="AlphaFoldDB" id="A0A2S8SUS9"/>
<keyword evidence="2" id="KW-1185">Reference proteome</keyword>
<reference evidence="1 2" key="1">
    <citation type="journal article" date="2018" name="Syst. Appl. Microbiol.">
        <title>Abditibacterium utsteinense sp. nov., the first cultivated member of candidate phylum FBP, isolated from ice-free Antarctic soil samples.</title>
        <authorList>
            <person name="Tahon G."/>
            <person name="Tytgat B."/>
            <person name="Lebbe L."/>
            <person name="Carlier A."/>
            <person name="Willems A."/>
        </authorList>
    </citation>
    <scope>NUCLEOTIDE SEQUENCE [LARGE SCALE GENOMIC DNA]</scope>
    <source>
        <strain evidence="1 2">LMG 29911</strain>
    </source>
</reference>
<comment type="caution">
    <text evidence="1">The sequence shown here is derived from an EMBL/GenBank/DDBJ whole genome shotgun (WGS) entry which is preliminary data.</text>
</comment>
<dbReference type="InParanoid" id="A0A2S8SUS9"/>